<evidence type="ECO:0000313" key="3">
    <source>
        <dbReference type="Proteomes" id="UP000530268"/>
    </source>
</evidence>
<dbReference type="GO" id="GO:0006508">
    <property type="term" value="P:proteolysis"/>
    <property type="evidence" value="ECO:0007669"/>
    <property type="project" value="InterPro"/>
</dbReference>
<dbReference type="PANTHER" id="PTHR22576:SF37">
    <property type="entry name" value="MUCOSA-ASSOCIATED LYMPHOID TISSUE LYMPHOMA TRANSLOCATION PROTEIN 1"/>
    <property type="match status" value="1"/>
</dbReference>
<comment type="caution">
    <text evidence="2">The sequence shown here is derived from an EMBL/GenBank/DDBJ whole genome shotgun (WGS) entry which is preliminary data.</text>
</comment>
<keyword evidence="3" id="KW-1185">Reference proteome</keyword>
<evidence type="ECO:0000259" key="1">
    <source>
        <dbReference type="Pfam" id="PF00656"/>
    </source>
</evidence>
<accession>A0A7W6EE26</accession>
<reference evidence="2 3" key="1">
    <citation type="submission" date="2020-08" db="EMBL/GenBank/DDBJ databases">
        <title>Genomic Encyclopedia of Type Strains, Phase IV (KMG-IV): sequencing the most valuable type-strain genomes for metagenomic binning, comparative biology and taxonomic classification.</title>
        <authorList>
            <person name="Goeker M."/>
        </authorList>
    </citation>
    <scope>NUCLEOTIDE SEQUENCE [LARGE SCALE GENOMIC DNA]</scope>
    <source>
        <strain evidence="2 3">DSM 102234</strain>
    </source>
</reference>
<dbReference type="GO" id="GO:0004197">
    <property type="term" value="F:cysteine-type endopeptidase activity"/>
    <property type="evidence" value="ECO:0007669"/>
    <property type="project" value="InterPro"/>
</dbReference>
<dbReference type="EMBL" id="JACIEI010000027">
    <property type="protein sequence ID" value="MBB3996089.1"/>
    <property type="molecule type" value="Genomic_DNA"/>
</dbReference>
<dbReference type="InterPro" id="IPR052039">
    <property type="entry name" value="Caspase-related_regulators"/>
</dbReference>
<dbReference type="RefSeq" id="WP_184568327.1">
    <property type="nucleotide sequence ID" value="NZ_JACIEI010000027.1"/>
</dbReference>
<dbReference type="Proteomes" id="UP000530268">
    <property type="component" value="Unassembled WGS sequence"/>
</dbReference>
<proteinExistence type="predicted"/>
<dbReference type="Gene3D" id="3.40.50.1460">
    <property type="match status" value="1"/>
</dbReference>
<organism evidence="2 3">
    <name type="scientific">Sulfitobacter undariae</name>
    <dbReference type="NCBI Taxonomy" id="1563671"/>
    <lineage>
        <taxon>Bacteria</taxon>
        <taxon>Pseudomonadati</taxon>
        <taxon>Pseudomonadota</taxon>
        <taxon>Alphaproteobacteria</taxon>
        <taxon>Rhodobacterales</taxon>
        <taxon>Roseobacteraceae</taxon>
        <taxon>Sulfitobacter</taxon>
    </lineage>
</organism>
<dbReference type="PANTHER" id="PTHR22576">
    <property type="entry name" value="MUCOSA ASSOCIATED LYMPHOID TISSUE LYMPHOMA TRANSLOCATION PROTEIN 1/PARACASPASE"/>
    <property type="match status" value="1"/>
</dbReference>
<dbReference type="Pfam" id="PF00656">
    <property type="entry name" value="Peptidase_C14"/>
    <property type="match status" value="1"/>
</dbReference>
<sequence length="478" mass="53900">MKSLAILVGNAEYAHENNLPCCREDVSAFHSLLEATGRFDEIIPKVNLDADGMRTVVREALSLNEEYEEVFFFFSGHGSHIANDLYLCGTSFDGSRPNETGLSHSDLIDIFRAAAPKVLITVFDACFSGTPLVKGAPVVPEIAKNGLQNVLQFSSSLDSQTSLGGEKLSEFTRAFLEASVRKTEGEVYYTDIKNALRDEFIGNDAQTPFFVNQGTGRERLVDDVKKLVTFKKKLETIWSSKDGVTEGDATEEDSLEVTQVEPLTTLQALAAIEDKMATPEDAEALIGKIFDGVADRFGASDFAEFFEDEITNHSDFYETASEEFMIRVLSREERYDRLVTAEVRREKKKSSPFETALAGVMASFNQDWEEHYDLRLNCTLSRAQIKLKLTPKYRALKQLQLELSCAPSLEHCYVFEVLTQHSRMDWDAFATNGSEVIRRWYKLEWDADPEFLIEKVCKKLTAAITEHIESTTKRIRDE</sequence>
<name>A0A7W6EE26_9RHOB</name>
<dbReference type="SUPFAM" id="SSF52129">
    <property type="entry name" value="Caspase-like"/>
    <property type="match status" value="1"/>
</dbReference>
<gene>
    <name evidence="2" type="ORF">GGR95_003757</name>
</gene>
<dbReference type="InterPro" id="IPR029030">
    <property type="entry name" value="Caspase-like_dom_sf"/>
</dbReference>
<dbReference type="AlphaFoldDB" id="A0A7W6EE26"/>
<feature type="domain" description="Peptidase C14 caspase" evidence="1">
    <location>
        <begin position="3"/>
        <end position="208"/>
    </location>
</feature>
<protein>
    <recommendedName>
        <fullName evidence="1">Peptidase C14 caspase domain-containing protein</fullName>
    </recommendedName>
</protein>
<evidence type="ECO:0000313" key="2">
    <source>
        <dbReference type="EMBL" id="MBB3996089.1"/>
    </source>
</evidence>
<dbReference type="InterPro" id="IPR011600">
    <property type="entry name" value="Pept_C14_caspase"/>
</dbReference>